<feature type="region of interest" description="Disordered" evidence="2">
    <location>
        <begin position="1"/>
        <end position="28"/>
    </location>
</feature>
<reference evidence="3" key="1">
    <citation type="submission" date="2022-03" db="EMBL/GenBank/DDBJ databases">
        <authorList>
            <person name="Martin C."/>
        </authorList>
    </citation>
    <scope>NUCLEOTIDE SEQUENCE</scope>
</reference>
<dbReference type="PANTHER" id="PTHR28663:SF1">
    <property type="entry name" value="CILIA- AND FLAGELLA- ASSOCIATED PROTEIN 210"/>
    <property type="match status" value="1"/>
</dbReference>
<dbReference type="InterPro" id="IPR039986">
    <property type="entry name" value="CFAP210"/>
</dbReference>
<feature type="compositionally biased region" description="Basic residues" evidence="2">
    <location>
        <begin position="1"/>
        <end position="16"/>
    </location>
</feature>
<feature type="compositionally biased region" description="Polar residues" evidence="2">
    <location>
        <begin position="521"/>
        <end position="534"/>
    </location>
</feature>
<dbReference type="PANTHER" id="PTHR28663">
    <property type="entry name" value="COILED-COIL DOMAIN-CONTAINING PROTEIN 173"/>
    <property type="match status" value="1"/>
</dbReference>
<feature type="coiled-coil region" evidence="1">
    <location>
        <begin position="320"/>
        <end position="423"/>
    </location>
</feature>
<gene>
    <name evidence="3" type="ORF">OFUS_LOCUS14853</name>
</gene>
<keyword evidence="1" id="KW-0175">Coiled coil</keyword>
<organism evidence="3 4">
    <name type="scientific">Owenia fusiformis</name>
    <name type="common">Polychaete worm</name>
    <dbReference type="NCBI Taxonomy" id="6347"/>
    <lineage>
        <taxon>Eukaryota</taxon>
        <taxon>Metazoa</taxon>
        <taxon>Spiralia</taxon>
        <taxon>Lophotrochozoa</taxon>
        <taxon>Annelida</taxon>
        <taxon>Polychaeta</taxon>
        <taxon>Sedentaria</taxon>
        <taxon>Canalipalpata</taxon>
        <taxon>Sabellida</taxon>
        <taxon>Oweniida</taxon>
        <taxon>Oweniidae</taxon>
        <taxon>Owenia</taxon>
    </lineage>
</organism>
<dbReference type="InterPro" id="IPR043597">
    <property type="entry name" value="TPH_dom"/>
</dbReference>
<protein>
    <submittedName>
        <fullName evidence="3">Uncharacterized protein</fullName>
    </submittedName>
</protein>
<sequence length="557" mass="65829">MATVMHGRRKGTKKAQPKPGPYETLPTEIPLGMQLKNGTDLREVTVLTGKDWQRIQNSLNRNVIEEQRIAKLREEREALRQRSKDTVKNWGNTIAGQRQRKLEARKIREEKEEEERKQIDLEEATFQSQKRKEAIEKAKTQQYYQTDRVKGFHGALMLTEVLKEREAQLELKALKEKANEGKDKAWLEKAQKDYEEGVLEDQRKAQIRIDATRKNAMFQKAQVKEHLKEGWRDKDLDRAEGEELKALAAQYALEKQRLEQIRFDERKGMMQDNVKRIGDVRKMKEIHRLQEEEEDEECRIFAAAKRKMMKLRTQKEKMLHNEKQERLERIREKLFAQQQQKKDDEDERIRNALEEKEKARMEEEERKNAKLMKAMKEMGDHRYQQMKEIEDMKAEERVKEMEMLKIKKEADNVFRQNEEEKRRRKLEEAKGLAKFHFQQNDERLVKDDKARQEQLARDKRNMELLAVEEQQFQEYAKRVIDHCEKGGRNTIPLRKAAKAGAGGGAGPVFEGKGGVRPSYMASDQSGVQMPNYQRDTTEETKSNIYGEASQKRLGFVW</sequence>
<dbReference type="Pfam" id="PF13868">
    <property type="entry name" value="TPH"/>
    <property type="match status" value="1"/>
</dbReference>
<dbReference type="EMBL" id="CAIIXF020000007">
    <property type="protein sequence ID" value="CAH1789509.1"/>
    <property type="molecule type" value="Genomic_DNA"/>
</dbReference>
<name>A0A8J1XPJ2_OWEFU</name>
<evidence type="ECO:0000313" key="4">
    <source>
        <dbReference type="Proteomes" id="UP000749559"/>
    </source>
</evidence>
<keyword evidence="4" id="KW-1185">Reference proteome</keyword>
<evidence type="ECO:0000256" key="2">
    <source>
        <dbReference type="SAM" id="MobiDB-lite"/>
    </source>
</evidence>
<comment type="caution">
    <text evidence="3">The sequence shown here is derived from an EMBL/GenBank/DDBJ whole genome shotgun (WGS) entry which is preliminary data.</text>
</comment>
<proteinExistence type="predicted"/>
<dbReference type="AlphaFoldDB" id="A0A8J1XPJ2"/>
<dbReference type="Proteomes" id="UP000749559">
    <property type="component" value="Unassembled WGS sequence"/>
</dbReference>
<feature type="coiled-coil region" evidence="1">
    <location>
        <begin position="55"/>
        <end position="127"/>
    </location>
</feature>
<feature type="region of interest" description="Disordered" evidence="2">
    <location>
        <begin position="518"/>
        <end position="540"/>
    </location>
</feature>
<evidence type="ECO:0000313" key="3">
    <source>
        <dbReference type="EMBL" id="CAH1789509.1"/>
    </source>
</evidence>
<accession>A0A8J1XPJ2</accession>
<dbReference type="GO" id="GO:0005879">
    <property type="term" value="C:axonemal microtubule"/>
    <property type="evidence" value="ECO:0007669"/>
    <property type="project" value="TreeGrafter"/>
</dbReference>
<evidence type="ECO:0000256" key="1">
    <source>
        <dbReference type="SAM" id="Coils"/>
    </source>
</evidence>
<dbReference type="OrthoDB" id="331765at2759"/>